<evidence type="ECO:0000313" key="1">
    <source>
        <dbReference type="EMBL" id="MBB4619428.1"/>
    </source>
</evidence>
<keyword evidence="2" id="KW-1185">Reference proteome</keyword>
<proteinExistence type="predicted"/>
<reference evidence="1 2" key="1">
    <citation type="submission" date="2020-08" db="EMBL/GenBank/DDBJ databases">
        <title>Genomic Encyclopedia of Type Strains, Phase IV (KMG-IV): sequencing the most valuable type-strain genomes for metagenomic binning, comparative biology and taxonomic classification.</title>
        <authorList>
            <person name="Goeker M."/>
        </authorList>
    </citation>
    <scope>NUCLEOTIDE SEQUENCE [LARGE SCALE GENOMIC DNA]</scope>
    <source>
        <strain evidence="1 2">DSM 15867</strain>
    </source>
</reference>
<protein>
    <submittedName>
        <fullName evidence="1">Uncharacterized protein</fullName>
    </submittedName>
</protein>
<organism evidence="1 2">
    <name type="scientific">Sphingomonas abaci</name>
    <dbReference type="NCBI Taxonomy" id="237611"/>
    <lineage>
        <taxon>Bacteria</taxon>
        <taxon>Pseudomonadati</taxon>
        <taxon>Pseudomonadota</taxon>
        <taxon>Alphaproteobacteria</taxon>
        <taxon>Sphingomonadales</taxon>
        <taxon>Sphingomonadaceae</taxon>
        <taxon>Sphingomonas</taxon>
    </lineage>
</organism>
<accession>A0A7W7EZ37</accession>
<dbReference type="EMBL" id="JACHNY010000010">
    <property type="protein sequence ID" value="MBB4619428.1"/>
    <property type="molecule type" value="Genomic_DNA"/>
</dbReference>
<dbReference type="RefSeq" id="WP_221240048.1">
    <property type="nucleotide sequence ID" value="NZ_JACHNY010000010.1"/>
</dbReference>
<evidence type="ECO:0000313" key="2">
    <source>
        <dbReference type="Proteomes" id="UP000574769"/>
    </source>
</evidence>
<comment type="caution">
    <text evidence="1">The sequence shown here is derived from an EMBL/GenBank/DDBJ whole genome shotgun (WGS) entry which is preliminary data.</text>
</comment>
<name>A0A7W7EZ37_9SPHN</name>
<sequence length="147" mass="15864">MVFPAPAGLRGRAAAPASLCRANGSSFAAWHSLGSGRALRDLLMDDRHNAVAERQRVTSIRILHRDPTGKVFDGGVEYGVEQFAGQVPAIGDTILDPGVIVGQDRNDPQDRSIWTVVGRVFNPRDREDTVALIVESRDGNLADEAFA</sequence>
<dbReference type="AlphaFoldDB" id="A0A7W7EZ37"/>
<gene>
    <name evidence="1" type="ORF">GGQ96_003583</name>
</gene>
<dbReference type="Proteomes" id="UP000574769">
    <property type="component" value="Unassembled WGS sequence"/>
</dbReference>